<feature type="compositionally biased region" description="Basic residues" evidence="7">
    <location>
        <begin position="191"/>
        <end position="202"/>
    </location>
</feature>
<comment type="subcellular location">
    <subcellularLocation>
        <location evidence="1">Secreted</location>
    </subcellularLocation>
</comment>
<dbReference type="PANTHER" id="PTHR15258">
    <property type="entry name" value="FGF BINDING PROTEIN-RELATED"/>
    <property type="match status" value="1"/>
</dbReference>
<evidence type="ECO:0000256" key="5">
    <source>
        <dbReference type="ARBA" id="ARBA00023157"/>
    </source>
</evidence>
<dbReference type="GeneTree" id="ENSGT00940000154372"/>
<reference evidence="9" key="2">
    <citation type="submission" date="2025-09" db="UniProtKB">
        <authorList>
            <consortium name="Ensembl"/>
        </authorList>
    </citation>
    <scope>IDENTIFICATION</scope>
</reference>
<keyword evidence="6" id="KW-0340">Growth factor binding</keyword>
<accession>A0A8C4QGI0</accession>
<keyword evidence="5" id="KW-1015">Disulfide bond</keyword>
<evidence type="ECO:0000313" key="10">
    <source>
        <dbReference type="Proteomes" id="UP000694388"/>
    </source>
</evidence>
<evidence type="ECO:0000256" key="1">
    <source>
        <dbReference type="ARBA" id="ARBA00004613"/>
    </source>
</evidence>
<evidence type="ECO:0000256" key="3">
    <source>
        <dbReference type="ARBA" id="ARBA00022525"/>
    </source>
</evidence>
<proteinExistence type="inferred from homology"/>
<evidence type="ECO:0000256" key="4">
    <source>
        <dbReference type="ARBA" id="ARBA00022729"/>
    </source>
</evidence>
<feature type="region of interest" description="Disordered" evidence="7">
    <location>
        <begin position="154"/>
        <end position="220"/>
    </location>
</feature>
<feature type="signal peptide" evidence="8">
    <location>
        <begin position="1"/>
        <end position="30"/>
    </location>
</feature>
<dbReference type="GO" id="GO:0019838">
    <property type="term" value="F:growth factor binding"/>
    <property type="evidence" value="ECO:0007669"/>
    <property type="project" value="UniProtKB-KW"/>
</dbReference>
<reference evidence="9" key="1">
    <citation type="submission" date="2025-08" db="UniProtKB">
        <authorList>
            <consortium name="Ensembl"/>
        </authorList>
    </citation>
    <scope>IDENTIFICATION</scope>
</reference>
<evidence type="ECO:0000313" key="9">
    <source>
        <dbReference type="Ensembl" id="ENSEBUP00000015124.1"/>
    </source>
</evidence>
<dbReference type="GO" id="GO:0007267">
    <property type="term" value="P:cell-cell signaling"/>
    <property type="evidence" value="ECO:0007669"/>
    <property type="project" value="TreeGrafter"/>
</dbReference>
<dbReference type="InterPro" id="IPR010510">
    <property type="entry name" value="FGF1-bd"/>
</dbReference>
<evidence type="ECO:0000256" key="8">
    <source>
        <dbReference type="SAM" id="SignalP"/>
    </source>
</evidence>
<dbReference type="Proteomes" id="UP000694388">
    <property type="component" value="Unplaced"/>
</dbReference>
<evidence type="ECO:0000256" key="6">
    <source>
        <dbReference type="ARBA" id="ARBA00023183"/>
    </source>
</evidence>
<protein>
    <submittedName>
        <fullName evidence="9">Uncharacterized protein</fullName>
    </submittedName>
</protein>
<organism evidence="9 10">
    <name type="scientific">Eptatretus burgeri</name>
    <name type="common">Inshore hagfish</name>
    <dbReference type="NCBI Taxonomy" id="7764"/>
    <lineage>
        <taxon>Eukaryota</taxon>
        <taxon>Metazoa</taxon>
        <taxon>Chordata</taxon>
        <taxon>Craniata</taxon>
        <taxon>Vertebrata</taxon>
        <taxon>Cyclostomata</taxon>
        <taxon>Myxini</taxon>
        <taxon>Myxiniformes</taxon>
        <taxon>Myxinidae</taxon>
        <taxon>Eptatretinae</taxon>
        <taxon>Eptatretus</taxon>
    </lineage>
</organism>
<dbReference type="Pfam" id="PF06473">
    <property type="entry name" value="FGF-BP1"/>
    <property type="match status" value="1"/>
</dbReference>
<feature type="compositionally biased region" description="Basic and acidic residues" evidence="7">
    <location>
        <begin position="175"/>
        <end position="190"/>
    </location>
</feature>
<evidence type="ECO:0000256" key="2">
    <source>
        <dbReference type="ARBA" id="ARBA00008326"/>
    </source>
</evidence>
<feature type="compositionally biased region" description="Low complexity" evidence="7">
    <location>
        <begin position="210"/>
        <end position="220"/>
    </location>
</feature>
<feature type="chain" id="PRO_5034208541" evidence="8">
    <location>
        <begin position="31"/>
        <end position="262"/>
    </location>
</feature>
<dbReference type="AlphaFoldDB" id="A0A8C4QGI0"/>
<keyword evidence="10" id="KW-1185">Reference proteome</keyword>
<name>A0A8C4QGI0_EPTBU</name>
<dbReference type="OMA" id="QCAYRGE"/>
<comment type="similarity">
    <text evidence="2">Belongs to the fibroblast growth factor-binding protein family.</text>
</comment>
<evidence type="ECO:0000256" key="7">
    <source>
        <dbReference type="SAM" id="MobiDB-lite"/>
    </source>
</evidence>
<dbReference type="Ensembl" id="ENSEBUT00000015700.1">
    <property type="protein sequence ID" value="ENSEBUP00000015124.1"/>
    <property type="gene ID" value="ENSEBUG00000009528.1"/>
</dbReference>
<keyword evidence="4 8" id="KW-0732">Signal</keyword>
<dbReference type="GO" id="GO:0005576">
    <property type="term" value="C:extracellular region"/>
    <property type="evidence" value="ECO:0007669"/>
    <property type="project" value="UniProtKB-SubCell"/>
</dbReference>
<sequence>MLFFLLLTTRWILELCALAILLWLLQTAVAKTDEPRHPQESPARHITGQSVVKTRGTFRGRGHDRCRWRAKGERKVSLRVMCSGRGGAYWCEYTARPRKCTSYRHKIERFWYQVVRRLKYKLNACRGRNVLYAGVCRDAPQKVHFTRTFEMTTRAKSKINTPERETKQTKARGNASREDSKRKDKEEKNLILKKSKKKKKKNNVPDAVKSTSTSSSSYLSTISTTMTPAITERDLSPEELGRKNCQESWHAFCTFLAAAWDG</sequence>
<keyword evidence="3" id="KW-0964">Secreted</keyword>